<dbReference type="AlphaFoldDB" id="A0AAW0MJ28"/>
<proteinExistence type="predicted"/>
<evidence type="ECO:0000313" key="1">
    <source>
        <dbReference type="EMBL" id="KAK7878293.1"/>
    </source>
</evidence>
<dbReference type="EMBL" id="JBBPFD010000543">
    <property type="protein sequence ID" value="KAK7878293.1"/>
    <property type="molecule type" value="Genomic_DNA"/>
</dbReference>
<name>A0AAW0MJ28_9GOBI</name>
<organism evidence="1 2">
    <name type="scientific">Mugilogobius chulae</name>
    <name type="common">yellowstripe goby</name>
    <dbReference type="NCBI Taxonomy" id="88201"/>
    <lineage>
        <taxon>Eukaryota</taxon>
        <taxon>Metazoa</taxon>
        <taxon>Chordata</taxon>
        <taxon>Craniata</taxon>
        <taxon>Vertebrata</taxon>
        <taxon>Euteleostomi</taxon>
        <taxon>Actinopterygii</taxon>
        <taxon>Neopterygii</taxon>
        <taxon>Teleostei</taxon>
        <taxon>Neoteleostei</taxon>
        <taxon>Acanthomorphata</taxon>
        <taxon>Gobiaria</taxon>
        <taxon>Gobiiformes</taxon>
        <taxon>Gobioidei</taxon>
        <taxon>Gobiidae</taxon>
        <taxon>Gobionellinae</taxon>
        <taxon>Mugilogobius</taxon>
    </lineage>
</organism>
<evidence type="ECO:0000313" key="2">
    <source>
        <dbReference type="Proteomes" id="UP001460270"/>
    </source>
</evidence>
<gene>
    <name evidence="1" type="ORF">WMY93_031112</name>
</gene>
<keyword evidence="2" id="KW-1185">Reference proteome</keyword>
<reference evidence="2" key="1">
    <citation type="submission" date="2024-04" db="EMBL/GenBank/DDBJ databases">
        <title>Salinicola lusitanus LLJ914,a marine bacterium isolated from the Okinawa Trough.</title>
        <authorList>
            <person name="Li J."/>
        </authorList>
    </citation>
    <scope>NUCLEOTIDE SEQUENCE [LARGE SCALE GENOMIC DNA]</scope>
</reference>
<dbReference type="Proteomes" id="UP001460270">
    <property type="component" value="Unassembled WGS sequence"/>
</dbReference>
<protein>
    <submittedName>
        <fullName evidence="1">Uncharacterized protein</fullName>
    </submittedName>
</protein>
<comment type="caution">
    <text evidence="1">The sequence shown here is derived from an EMBL/GenBank/DDBJ whole genome shotgun (WGS) entry which is preliminary data.</text>
</comment>
<sequence length="526" mass="60327">MSTNVTFSSENFTDKRDFENCDLSVVHGAYSDCPEQNWEQGGFAQQPPVMPRVLDQTETVDQYKNFPEVVKSASHINVLTSPTVANARRKALTVVKCAKKRRQVRPCLGLRHPWRNSGWKSRVYKPSLGKLCRDTRKANVNWELGVESYTYKRWSATYFCMKYVNWARRTQFYMPPLVNETVSYRTVNLSAPPRNLGFRHVELLMRADFAVVELRCNLLLNCRNFAFLGRVATSVDVGDLMITKVTAFDKHMLEDILDMHTALQVHPFVSRTFALQHFTSTKKSSYSPKCTGVFVGEKPGTVRLGDPEGFLLKSKLERCTLAFHVTQCLLQAQILMLRLLNTTLRCIQPARIWRHNKGFRLDFIGCLFDGMEMNTASVPRWTGTLGLATVHSTLKKLTLLDCMPMKVMRILNEISWNVFGERSHDILKPDLDCVDKGDDILYQVYNMCNFDNDIITHETALDVLLGDKRYTSFQLKTETSLAVDPYGPFYIRTNGKRFKWDKAIIVEPITDENHGLPETAQQFNIN</sequence>
<accession>A0AAW0MJ28</accession>